<evidence type="ECO:0000313" key="1">
    <source>
        <dbReference type="EMBL" id="QFR57959.1"/>
    </source>
</evidence>
<gene>
    <name evidence="1" type="ORF">CPT_Moby_234</name>
</gene>
<name>A0A5P8PMR6_9CAUD</name>
<sequence>MMHLYITTEELSLLSSNLYALVKASEEVVPDDCSDFKIYLVEDSLWHAVQNELDGLAGHDVTEEDLLA</sequence>
<evidence type="ECO:0000313" key="2">
    <source>
        <dbReference type="Proteomes" id="UP000325424"/>
    </source>
</evidence>
<accession>A0A5P8PMR6</accession>
<dbReference type="Proteomes" id="UP000325424">
    <property type="component" value="Segment"/>
</dbReference>
<proteinExistence type="predicted"/>
<protein>
    <submittedName>
        <fullName evidence="1">Uncharacterized protein</fullName>
    </submittedName>
</protein>
<organism evidence="1 2">
    <name type="scientific">Stenotrophomonas phage Moby</name>
    <dbReference type="NCBI Taxonomy" id="2601680"/>
    <lineage>
        <taxon>Viruses</taxon>
        <taxon>Duplodnaviria</taxon>
        <taxon>Heunggongvirae</taxon>
        <taxon>Uroviricota</taxon>
        <taxon>Caudoviricetes</taxon>
        <taxon>Menderavirus</taxon>
        <taxon>Menderavirus moby</taxon>
    </lineage>
</organism>
<reference evidence="2" key="1">
    <citation type="submission" date="2019-06" db="EMBL/GenBank/DDBJ databases">
        <title>Complete genome sequence of Stenotrophomonas phage Moby.</title>
        <authorList>
            <person name="Vicary A."/>
            <person name="Newkirk H."/>
            <person name="Moreland R."/>
            <person name="Liu M."/>
            <person name="Ramsey J."/>
            <person name="Gonzalez C.F."/>
            <person name="Leavitt J."/>
        </authorList>
    </citation>
    <scope>NUCLEOTIDE SEQUENCE [LARGE SCALE GENOMIC DNA]</scope>
</reference>
<keyword evidence="2" id="KW-1185">Reference proteome</keyword>
<dbReference type="EMBL" id="MN095772">
    <property type="protein sequence ID" value="QFR57959.1"/>
    <property type="molecule type" value="Genomic_DNA"/>
</dbReference>